<evidence type="ECO:0000256" key="1">
    <source>
        <dbReference type="SAM" id="MobiDB-lite"/>
    </source>
</evidence>
<reference evidence="2" key="1">
    <citation type="submission" date="2021-01" db="EMBL/GenBank/DDBJ databases">
        <authorList>
            <person name="Corre E."/>
            <person name="Pelletier E."/>
            <person name="Niang G."/>
            <person name="Scheremetjew M."/>
            <person name="Finn R."/>
            <person name="Kale V."/>
            <person name="Holt S."/>
            <person name="Cochrane G."/>
            <person name="Meng A."/>
            <person name="Brown T."/>
            <person name="Cohen L."/>
        </authorList>
    </citation>
    <scope>NUCLEOTIDE SEQUENCE</scope>
    <source>
        <strain evidence="2">CCMP1510</strain>
    </source>
</reference>
<evidence type="ECO:0000313" key="2">
    <source>
        <dbReference type="EMBL" id="CAE0372724.1"/>
    </source>
</evidence>
<protein>
    <submittedName>
        <fullName evidence="2">Uncharacterized protein</fullName>
    </submittedName>
</protein>
<dbReference type="EMBL" id="HBIJ01020699">
    <property type="protein sequence ID" value="CAE0372724.1"/>
    <property type="molecule type" value="Transcribed_RNA"/>
</dbReference>
<proteinExistence type="predicted"/>
<name>A0A7S3K5C0_9STRA</name>
<accession>A0A7S3K5C0</accession>
<sequence>MNNKRPYTDNSGGLGDTKRVKPDATATKESFKCHVCGETRELSETETGPSVCVKCDGDYGCFECAVEQGGWCGNCEEFTCFNCPGYPTACDECYEQFCAECGNFKPGKNRTMRCYSCQPWWQKNKPAGAFCRDCGSQRGGANFCEDCGARICEMCESFQCTSCRETFYCDECNRDDVWCAQCGEDLVCTECCEGHGESEGDAEGE</sequence>
<feature type="region of interest" description="Disordered" evidence="1">
    <location>
        <begin position="1"/>
        <end position="23"/>
    </location>
</feature>
<gene>
    <name evidence="2" type="ORF">ALAG00032_LOCUS13509</name>
</gene>
<organism evidence="2">
    <name type="scientific">Aureoumbra lagunensis</name>
    <dbReference type="NCBI Taxonomy" id="44058"/>
    <lineage>
        <taxon>Eukaryota</taxon>
        <taxon>Sar</taxon>
        <taxon>Stramenopiles</taxon>
        <taxon>Ochrophyta</taxon>
        <taxon>Pelagophyceae</taxon>
        <taxon>Pelagomonadales</taxon>
        <taxon>Aureoumbra</taxon>
    </lineage>
</organism>
<feature type="compositionally biased region" description="Polar residues" evidence="1">
    <location>
        <begin position="1"/>
        <end position="11"/>
    </location>
</feature>
<dbReference type="AlphaFoldDB" id="A0A7S3K5C0"/>